<evidence type="ECO:0000313" key="4">
    <source>
        <dbReference type="Proteomes" id="UP000076154"/>
    </source>
</evidence>
<dbReference type="Gene3D" id="3.90.1150.10">
    <property type="entry name" value="Aspartate Aminotransferase, domain 1"/>
    <property type="match status" value="1"/>
</dbReference>
<dbReference type="GO" id="GO:0016829">
    <property type="term" value="F:lyase activity"/>
    <property type="evidence" value="ECO:0007669"/>
    <property type="project" value="UniProtKB-KW"/>
</dbReference>
<dbReference type="AlphaFoldDB" id="A0A369K291"/>
<dbReference type="InParanoid" id="A0A369K291"/>
<organism evidence="3 4">
    <name type="scientific">Hypsizygus marmoreus</name>
    <name type="common">White beech mushroom</name>
    <name type="synonym">Agaricus marmoreus</name>
    <dbReference type="NCBI Taxonomy" id="39966"/>
    <lineage>
        <taxon>Eukaryota</taxon>
        <taxon>Fungi</taxon>
        <taxon>Dikarya</taxon>
        <taxon>Basidiomycota</taxon>
        <taxon>Agaricomycotina</taxon>
        <taxon>Agaricomycetes</taxon>
        <taxon>Agaricomycetidae</taxon>
        <taxon>Agaricales</taxon>
        <taxon>Tricholomatineae</taxon>
        <taxon>Lyophyllaceae</taxon>
        <taxon>Hypsizygus</taxon>
    </lineage>
</organism>
<keyword evidence="1" id="KW-0663">Pyridoxal phosphate</keyword>
<evidence type="ECO:0000313" key="3">
    <source>
        <dbReference type="EMBL" id="RDB27630.1"/>
    </source>
</evidence>
<dbReference type="InterPro" id="IPR015422">
    <property type="entry name" value="PyrdxlP-dep_Trfase_small"/>
</dbReference>
<keyword evidence="4" id="KW-1185">Reference proteome</keyword>
<proteinExistence type="predicted"/>
<dbReference type="InterPro" id="IPR015424">
    <property type="entry name" value="PyrdxlP-dep_Trfase"/>
</dbReference>
<dbReference type="SUPFAM" id="SSF53383">
    <property type="entry name" value="PLP-dependent transferases"/>
    <property type="match status" value="1"/>
</dbReference>
<dbReference type="InterPro" id="IPR015421">
    <property type="entry name" value="PyrdxlP-dep_Trfase_major"/>
</dbReference>
<accession>A0A369K291</accession>
<evidence type="ECO:0000259" key="2">
    <source>
        <dbReference type="Pfam" id="PF00266"/>
    </source>
</evidence>
<dbReference type="EMBL" id="LUEZ02000014">
    <property type="protein sequence ID" value="RDB27630.1"/>
    <property type="molecule type" value="Genomic_DNA"/>
</dbReference>
<dbReference type="FunCoup" id="A0A369K291">
    <property type="interactions" value="17"/>
</dbReference>
<dbReference type="InterPro" id="IPR000192">
    <property type="entry name" value="Aminotrans_V_dom"/>
</dbReference>
<dbReference type="PANTHER" id="PTHR43092">
    <property type="entry name" value="L-CYSTEINE DESULFHYDRASE"/>
    <property type="match status" value="1"/>
</dbReference>
<dbReference type="STRING" id="39966.A0A369K291"/>
<comment type="caution">
    <text evidence="3">The sequence shown here is derived from an EMBL/GenBank/DDBJ whole genome shotgun (WGS) entry which is preliminary data.</text>
</comment>
<feature type="domain" description="Aminotransferase class V" evidence="2">
    <location>
        <begin position="45"/>
        <end position="349"/>
    </location>
</feature>
<protein>
    <submittedName>
        <fullName evidence="3">Hercynylcysteine sulfoxide lyase</fullName>
    </submittedName>
</protein>
<sequence length="427" mass="48068">MDNIDTAELYKQPPPSFGHDLLKYFAFDPEYVNLNHGSYGSTPLPVLSEVNELTLKIESNPDHFHRISYLPLLVDVRRRLAQLIGVDTDEVVLVPNASVGVNTVLRNFEWEEGDTLIAFNTTYASVKKTIQNLGDVPPHPTVEKFNLEFPTTHAEIIAKFKGYLGGLPKKEGKKTVIVIDAIISNPGVLLPWKELVAICREAGVWSVVDAAHSIGQETNLNLSEAKPDFWVSNCHKWLFTKRSCAVLYVPKRNQHIIKTSLPTSHSYISPGEETESTFVAQHEWNGTIDFAPYLSVAAALEFRNWLGEEDKINAYCHDLALRGGKRLAEIFGTRVLDPDGELTLNMVNVELPFPADIKPTIELDAAFKTKMLEEHKAYSAHFYHNNRWWTRCSAQVWSELEDFEKLGKAWLAVCAEVLLGLGRDQKA</sequence>
<dbReference type="Gene3D" id="3.40.640.10">
    <property type="entry name" value="Type I PLP-dependent aspartate aminotransferase-like (Major domain)"/>
    <property type="match status" value="1"/>
</dbReference>
<dbReference type="PANTHER" id="PTHR43092:SF2">
    <property type="entry name" value="HERCYNYLCYSTEINE SULFOXIDE LYASE"/>
    <property type="match status" value="1"/>
</dbReference>
<dbReference type="Pfam" id="PF00266">
    <property type="entry name" value="Aminotran_5"/>
    <property type="match status" value="1"/>
</dbReference>
<gene>
    <name evidence="3" type="primary">egt-2</name>
    <name evidence="3" type="ORF">Hypma_003293</name>
</gene>
<name>A0A369K291_HYPMA</name>
<evidence type="ECO:0000256" key="1">
    <source>
        <dbReference type="ARBA" id="ARBA00022898"/>
    </source>
</evidence>
<dbReference type="OrthoDB" id="5978656at2759"/>
<reference evidence="3" key="1">
    <citation type="submission" date="2018-04" db="EMBL/GenBank/DDBJ databases">
        <title>Whole genome sequencing of Hypsizygus marmoreus.</title>
        <authorList>
            <person name="Choi I.-G."/>
            <person name="Min B."/>
            <person name="Kim J.-G."/>
            <person name="Kim S."/>
            <person name="Oh Y.-L."/>
            <person name="Kong W.-S."/>
            <person name="Park H."/>
            <person name="Jeong J."/>
            <person name="Song E.-S."/>
        </authorList>
    </citation>
    <scope>NUCLEOTIDE SEQUENCE [LARGE SCALE GENOMIC DNA]</scope>
    <source>
        <strain evidence="3">51987-8</strain>
    </source>
</reference>
<keyword evidence="3" id="KW-0456">Lyase</keyword>
<dbReference type="Proteomes" id="UP000076154">
    <property type="component" value="Unassembled WGS sequence"/>
</dbReference>